<name>A0ABQ7NYQ8_BRACM</name>
<proteinExistence type="predicted"/>
<protein>
    <submittedName>
        <fullName evidence="1">Uncharacterized protein</fullName>
    </submittedName>
</protein>
<feature type="non-terminal residue" evidence="1">
    <location>
        <position position="1"/>
    </location>
</feature>
<gene>
    <name evidence="1" type="primary">A01g510340.1_BraROA</name>
    <name evidence="1" type="ORF">IGI04_003544</name>
</gene>
<dbReference type="Proteomes" id="UP000823674">
    <property type="component" value="Chromosome A01"/>
</dbReference>
<sequence length="254" mass="29366">YGDIFTNTLFINDQKNILALTLFLSLSRDPLFFLSLSLDLFSSSLSPIHRRSTVSPPSPPSLTKAWISRLSSFSSYFLRFCDLGLLRNHTKALCLSAGAGHAPMAMAQIELSDVTAVELVDSLPLERRADPHNLHFSTVRLISRLLGILMMLCFRGGSWRRWRGRYLTHRFLQLRWSLHLRYIILFIAAKRNRLCNLRHKKKLKNVNVYKFCTILKLTTRYCDTSTELLDKPKLIIQRKEEFSEIENSHLAEVL</sequence>
<keyword evidence="2" id="KW-1185">Reference proteome</keyword>
<accession>A0ABQ7NYQ8</accession>
<reference evidence="1 2" key="1">
    <citation type="submission" date="2021-03" db="EMBL/GenBank/DDBJ databases">
        <authorList>
            <person name="King G.J."/>
            <person name="Bancroft I."/>
            <person name="Baten A."/>
            <person name="Bloomfield J."/>
            <person name="Borpatragohain P."/>
            <person name="He Z."/>
            <person name="Irish N."/>
            <person name="Irwin J."/>
            <person name="Liu K."/>
            <person name="Mauleon R.P."/>
            <person name="Moore J."/>
            <person name="Morris R."/>
            <person name="Ostergaard L."/>
            <person name="Wang B."/>
            <person name="Wells R."/>
        </authorList>
    </citation>
    <scope>NUCLEOTIDE SEQUENCE [LARGE SCALE GENOMIC DNA]</scope>
    <source>
        <strain evidence="1">R-o-18</strain>
        <tissue evidence="1">Leaf</tissue>
    </source>
</reference>
<evidence type="ECO:0000313" key="1">
    <source>
        <dbReference type="EMBL" id="KAG5415977.1"/>
    </source>
</evidence>
<dbReference type="PANTHER" id="PTHR45085:SF3">
    <property type="entry name" value="S-ADENOSYL-L-METHIONINE-DEPENDENT METHYLTRANSFERASES SUPERFAMILY PROTEIN"/>
    <property type="match status" value="1"/>
</dbReference>
<dbReference type="EMBL" id="JADBGQ010000001">
    <property type="protein sequence ID" value="KAG5415977.1"/>
    <property type="molecule type" value="Genomic_DNA"/>
</dbReference>
<organism evidence="1 2">
    <name type="scientific">Brassica rapa subsp. trilocularis</name>
    <dbReference type="NCBI Taxonomy" id="1813537"/>
    <lineage>
        <taxon>Eukaryota</taxon>
        <taxon>Viridiplantae</taxon>
        <taxon>Streptophyta</taxon>
        <taxon>Embryophyta</taxon>
        <taxon>Tracheophyta</taxon>
        <taxon>Spermatophyta</taxon>
        <taxon>Magnoliopsida</taxon>
        <taxon>eudicotyledons</taxon>
        <taxon>Gunneridae</taxon>
        <taxon>Pentapetalae</taxon>
        <taxon>rosids</taxon>
        <taxon>malvids</taxon>
        <taxon>Brassicales</taxon>
        <taxon>Brassicaceae</taxon>
        <taxon>Brassiceae</taxon>
        <taxon>Brassica</taxon>
    </lineage>
</organism>
<evidence type="ECO:0000313" key="2">
    <source>
        <dbReference type="Proteomes" id="UP000823674"/>
    </source>
</evidence>
<comment type="caution">
    <text evidence="1">The sequence shown here is derived from an EMBL/GenBank/DDBJ whole genome shotgun (WGS) entry which is preliminary data.</text>
</comment>
<dbReference type="PANTHER" id="PTHR45085">
    <property type="entry name" value="F21J9.14"/>
    <property type="match status" value="1"/>
</dbReference>